<keyword evidence="3" id="KW-1185">Reference proteome</keyword>
<organism evidence="2 3">
    <name type="scientific">Pseudoglutamicibacter albus</name>
    <dbReference type="NCBI Taxonomy" id="98671"/>
    <lineage>
        <taxon>Bacteria</taxon>
        <taxon>Bacillati</taxon>
        <taxon>Actinomycetota</taxon>
        <taxon>Actinomycetes</taxon>
        <taxon>Micrococcales</taxon>
        <taxon>Micrococcaceae</taxon>
        <taxon>Pseudoglutamicibacter</taxon>
    </lineage>
</organism>
<proteinExistence type="predicted"/>
<evidence type="ECO:0000313" key="3">
    <source>
        <dbReference type="Proteomes" id="UP001180715"/>
    </source>
</evidence>
<feature type="region of interest" description="Disordered" evidence="1">
    <location>
        <begin position="1"/>
        <end position="54"/>
    </location>
</feature>
<evidence type="ECO:0000313" key="2">
    <source>
        <dbReference type="EMBL" id="MDR7293170.1"/>
    </source>
</evidence>
<evidence type="ECO:0000256" key="1">
    <source>
        <dbReference type="SAM" id="MobiDB-lite"/>
    </source>
</evidence>
<feature type="compositionally biased region" description="Basic and acidic residues" evidence="1">
    <location>
        <begin position="31"/>
        <end position="47"/>
    </location>
</feature>
<accession>A0ABU1YXT4</accession>
<dbReference type="EMBL" id="JAVDXX010000001">
    <property type="protein sequence ID" value="MDR7293170.1"/>
    <property type="molecule type" value="Genomic_DNA"/>
</dbReference>
<name>A0ABU1YXT4_9MICC</name>
<feature type="compositionally biased region" description="Basic and acidic residues" evidence="1">
    <location>
        <begin position="1"/>
        <end position="19"/>
    </location>
</feature>
<comment type="caution">
    <text evidence="2">The sequence shown here is derived from an EMBL/GenBank/DDBJ whole genome shotgun (WGS) entry which is preliminary data.</text>
</comment>
<gene>
    <name evidence="2" type="ORF">J2S67_000438</name>
</gene>
<sequence>MRGLRPRDCNTHRKTDSRTPRRLNSINSEAEQFRDSGHRALPGRERGVLPPRST</sequence>
<protein>
    <submittedName>
        <fullName evidence="2">Uncharacterized protein</fullName>
    </submittedName>
</protein>
<reference evidence="2" key="1">
    <citation type="submission" date="2023-07" db="EMBL/GenBank/DDBJ databases">
        <title>Sequencing the genomes of 1000 actinobacteria strains.</title>
        <authorList>
            <person name="Klenk H.-P."/>
        </authorList>
    </citation>
    <scope>NUCLEOTIDE SEQUENCE</scope>
    <source>
        <strain evidence="2">DSM 13068</strain>
    </source>
</reference>
<dbReference type="Proteomes" id="UP001180715">
    <property type="component" value="Unassembled WGS sequence"/>
</dbReference>